<dbReference type="InterPro" id="IPR046848">
    <property type="entry name" value="E_motif"/>
</dbReference>
<dbReference type="FunFam" id="1.25.40.10:FF:000804">
    <property type="entry name" value="Pentatricopeptide repeat-containing protein, chloroplastic"/>
    <property type="match status" value="1"/>
</dbReference>
<protein>
    <recommendedName>
        <fullName evidence="6">Pentatricopeptide repeat-containing protein</fullName>
    </recommendedName>
</protein>
<feature type="repeat" description="PPR" evidence="2">
    <location>
        <begin position="99"/>
        <end position="134"/>
    </location>
</feature>
<dbReference type="Pfam" id="PF12854">
    <property type="entry name" value="PPR_1"/>
    <property type="match status" value="1"/>
</dbReference>
<dbReference type="PANTHER" id="PTHR47926:SF485">
    <property type="entry name" value="REPEAT-LIKE SUPERFAMILY PROTEIN, PUTATIVE-RELATED"/>
    <property type="match status" value="1"/>
</dbReference>
<feature type="repeat" description="PPR" evidence="2">
    <location>
        <begin position="330"/>
        <end position="364"/>
    </location>
</feature>
<dbReference type="InterPro" id="IPR002885">
    <property type="entry name" value="PPR_rpt"/>
</dbReference>
<dbReference type="InterPro" id="IPR046960">
    <property type="entry name" value="PPR_At4g14850-like_plant"/>
</dbReference>
<dbReference type="GO" id="GO:0003723">
    <property type="term" value="F:RNA binding"/>
    <property type="evidence" value="ECO:0007669"/>
    <property type="project" value="InterPro"/>
</dbReference>
<dbReference type="Pfam" id="PF20431">
    <property type="entry name" value="E_motif"/>
    <property type="match status" value="1"/>
</dbReference>
<dbReference type="PANTHER" id="PTHR47926">
    <property type="entry name" value="PENTATRICOPEPTIDE REPEAT-CONTAINING PROTEIN"/>
    <property type="match status" value="1"/>
</dbReference>
<dbReference type="AlphaFoldDB" id="A0A445ESK4"/>
<gene>
    <name evidence="4" type="ORF">Ahy_A01g003115</name>
</gene>
<evidence type="ECO:0000256" key="1">
    <source>
        <dbReference type="ARBA" id="ARBA00022737"/>
    </source>
</evidence>
<feature type="compositionally biased region" description="Low complexity" evidence="3">
    <location>
        <begin position="626"/>
        <end position="639"/>
    </location>
</feature>
<organism evidence="4 5">
    <name type="scientific">Arachis hypogaea</name>
    <name type="common">Peanut</name>
    <dbReference type="NCBI Taxonomy" id="3818"/>
    <lineage>
        <taxon>Eukaryota</taxon>
        <taxon>Viridiplantae</taxon>
        <taxon>Streptophyta</taxon>
        <taxon>Embryophyta</taxon>
        <taxon>Tracheophyta</taxon>
        <taxon>Spermatophyta</taxon>
        <taxon>Magnoliopsida</taxon>
        <taxon>eudicotyledons</taxon>
        <taxon>Gunneridae</taxon>
        <taxon>Pentapetalae</taxon>
        <taxon>rosids</taxon>
        <taxon>fabids</taxon>
        <taxon>Fabales</taxon>
        <taxon>Fabaceae</taxon>
        <taxon>Papilionoideae</taxon>
        <taxon>50 kb inversion clade</taxon>
        <taxon>dalbergioids sensu lato</taxon>
        <taxon>Dalbergieae</taxon>
        <taxon>Pterocarpus clade</taxon>
        <taxon>Arachis</taxon>
    </lineage>
</organism>
<dbReference type="Pfam" id="PF13041">
    <property type="entry name" value="PPR_2"/>
    <property type="match status" value="2"/>
</dbReference>
<evidence type="ECO:0008006" key="6">
    <source>
        <dbReference type="Google" id="ProtNLM"/>
    </source>
</evidence>
<comment type="caution">
    <text evidence="4">The sequence shown here is derived from an EMBL/GenBank/DDBJ whole genome shotgun (WGS) entry which is preliminary data.</text>
</comment>
<feature type="repeat" description="PPR" evidence="2">
    <location>
        <begin position="201"/>
        <end position="235"/>
    </location>
</feature>
<dbReference type="NCBIfam" id="TIGR00756">
    <property type="entry name" value="PPR"/>
    <property type="match status" value="6"/>
</dbReference>
<dbReference type="GO" id="GO:0009451">
    <property type="term" value="P:RNA modification"/>
    <property type="evidence" value="ECO:0007669"/>
    <property type="project" value="InterPro"/>
</dbReference>
<evidence type="ECO:0000256" key="2">
    <source>
        <dbReference type="PROSITE-ProRule" id="PRU00708"/>
    </source>
</evidence>
<dbReference type="InterPro" id="IPR011990">
    <property type="entry name" value="TPR-like_helical_dom_sf"/>
</dbReference>
<dbReference type="PROSITE" id="PS51375">
    <property type="entry name" value="PPR"/>
    <property type="match status" value="5"/>
</dbReference>
<dbReference type="EMBL" id="SDMP01000001">
    <property type="protein sequence ID" value="RYR78342.1"/>
    <property type="molecule type" value="Genomic_DNA"/>
</dbReference>
<reference evidence="4 5" key="1">
    <citation type="submission" date="2019-01" db="EMBL/GenBank/DDBJ databases">
        <title>Sequencing of cultivated peanut Arachis hypogaea provides insights into genome evolution and oil improvement.</title>
        <authorList>
            <person name="Chen X."/>
        </authorList>
    </citation>
    <scope>NUCLEOTIDE SEQUENCE [LARGE SCALE GENOMIC DNA]</scope>
    <source>
        <strain evidence="5">cv. Fuhuasheng</strain>
        <tissue evidence="4">Leaves</tissue>
    </source>
</reference>
<evidence type="ECO:0000313" key="5">
    <source>
        <dbReference type="Proteomes" id="UP000289738"/>
    </source>
</evidence>
<name>A0A445ESK4_ARAHY</name>
<feature type="repeat" description="PPR" evidence="2">
    <location>
        <begin position="396"/>
        <end position="430"/>
    </location>
</feature>
<dbReference type="FunFam" id="1.25.40.10:FF:002117">
    <property type="entry name" value="Pentatricopeptide repeat-containing protein"/>
    <property type="match status" value="1"/>
</dbReference>
<evidence type="ECO:0000313" key="4">
    <source>
        <dbReference type="EMBL" id="RYR78342.1"/>
    </source>
</evidence>
<keyword evidence="5" id="KW-1185">Reference proteome</keyword>
<evidence type="ECO:0000256" key="3">
    <source>
        <dbReference type="SAM" id="MobiDB-lite"/>
    </source>
</evidence>
<feature type="repeat" description="PPR" evidence="2">
    <location>
        <begin position="263"/>
        <end position="297"/>
    </location>
</feature>
<feature type="region of interest" description="Disordered" evidence="3">
    <location>
        <begin position="620"/>
        <end position="642"/>
    </location>
</feature>
<dbReference type="FunFam" id="1.25.40.10:FF:000927">
    <property type="entry name" value="Pentatricopeptide repeat-containing protein"/>
    <property type="match status" value="1"/>
</dbReference>
<accession>A0A445ESK4</accession>
<sequence>MAVRPKLSSLSRSRSPSLHNNNLSLSEQILPILDPTHPILFLLDSCAGIRQFNQVHTQLLVSGIFQNPLAAGRAIKKLCSDPLTAPRATHLFDYVRQPDAFLCNTIMRSHARRGDSSGALRFYYDRMISRCVEPNHYTFPILIKISGDVGSVGEGEKGHARVVKFGFESDLFVRNSLIRMYSVFGRVADARAVFEGSSVLDLVSYNSMIDGYMKNGGIGDARQLFDEMPERDVFSWNSLIAGYVEVRDLESANELFERMPVRDVVSWNCMVDGYARIGDVFRALELFDLMPVRNVVSWNSMLALYVRVKKFSECLRMFERMMESGEVVPNEATMVSVLTACANLGRIDMGIWVHSFIKSRNIKPDVLLSTCLLTMYAKCGAMDLARDVFNKMPVKSIVSWNSMIMAYGLHGSGDKALELFLEMEKSGLQPNDATFISVLSACTHAGMVMEGCWYFGLMCRVYKIEPKVEHYGCMVDLLARAGLVKNSEDLIRKVPKAGSVLWGALLSGCRTHIDLELGEFAAKRLIEMEPLDIGPYIMLSNIYAAEGRWDDVEHVRLMIKGKGLQKEAAPHLVHLEDFESEYLIKKKAAYRKNIINSLLGELGARMKISFGNSVDKVINSSEKPASSPNSCTTNSSTLTGKGGKNYLTELHSSYVSHSLLEPYDKSQLHETLEKKRERPQLNL</sequence>
<dbReference type="Gene3D" id="1.25.40.10">
    <property type="entry name" value="Tetratricopeptide repeat domain"/>
    <property type="match status" value="4"/>
</dbReference>
<dbReference type="Pfam" id="PF01535">
    <property type="entry name" value="PPR"/>
    <property type="match status" value="2"/>
</dbReference>
<dbReference type="Proteomes" id="UP000289738">
    <property type="component" value="Chromosome A01"/>
</dbReference>
<proteinExistence type="predicted"/>
<keyword evidence="1" id="KW-0677">Repeat</keyword>